<gene>
    <name evidence="1" type="ORF">NGM45_23365</name>
</gene>
<dbReference type="GeneID" id="301200830"/>
<reference evidence="1" key="1">
    <citation type="submission" date="2022-10" db="EMBL/GenBank/DDBJ databases">
        <title>De novo draft assembly of the Pseudomonas pretiosus genome isolated from the plants rhizorohere.</title>
        <authorList>
            <person name="Robas M."/>
            <person name="Fernandez V.M."/>
            <person name="Provanza A."/>
            <person name="Jimenez P.A."/>
        </authorList>
    </citation>
    <scope>NUCLEOTIDE SEQUENCE</scope>
    <source>
        <strain evidence="1">SAICEU11T</strain>
    </source>
</reference>
<organism evidence="1 2">
    <name type="scientific">Bacillus pretiosus</name>
    <dbReference type="NCBI Taxonomy" id="2983392"/>
    <lineage>
        <taxon>Bacteria</taxon>
        <taxon>Bacillati</taxon>
        <taxon>Bacillota</taxon>
        <taxon>Bacilli</taxon>
        <taxon>Bacillales</taxon>
        <taxon>Bacillaceae</taxon>
        <taxon>Bacillus</taxon>
    </lineage>
</organism>
<accession>A0ABT3EYR4</accession>
<name>A0ABT3EYR4_9BACI</name>
<keyword evidence="2" id="KW-1185">Reference proteome</keyword>
<sequence length="82" mass="9067">MHAIYDKKKNTVLVEMTPQELALQVVVNGSTSLHWVKENRMGGNQNVSEEMLTGANGHNKAGSYNTLRDMMEEVKAEGGYGQ</sequence>
<dbReference type="Proteomes" id="UP001060566">
    <property type="component" value="Unassembled WGS sequence"/>
</dbReference>
<protein>
    <submittedName>
        <fullName evidence="1">Uncharacterized protein</fullName>
    </submittedName>
</protein>
<proteinExistence type="predicted"/>
<dbReference type="RefSeq" id="WP_264462874.1">
    <property type="nucleotide sequence ID" value="NZ_JAOXJG010000026.1"/>
</dbReference>
<evidence type="ECO:0000313" key="2">
    <source>
        <dbReference type="Proteomes" id="UP001060566"/>
    </source>
</evidence>
<comment type="caution">
    <text evidence="1">The sequence shown here is derived from an EMBL/GenBank/DDBJ whole genome shotgun (WGS) entry which is preliminary data.</text>
</comment>
<dbReference type="EMBL" id="JAOXJG010000026">
    <property type="protein sequence ID" value="MCW1241969.1"/>
    <property type="molecule type" value="Genomic_DNA"/>
</dbReference>
<evidence type="ECO:0000313" key="1">
    <source>
        <dbReference type="EMBL" id="MCW1241969.1"/>
    </source>
</evidence>